<dbReference type="OrthoDB" id="3521172at2759"/>
<evidence type="ECO:0000313" key="3">
    <source>
        <dbReference type="Proteomes" id="UP000297777"/>
    </source>
</evidence>
<dbReference type="InterPro" id="IPR011990">
    <property type="entry name" value="TPR-like_helical_dom_sf"/>
</dbReference>
<sequence>MFSIGDLKTPSTSAYTIDEPKTLESHCFTPELPTHHPHHGGKVITDADWPDLKSIIHRLYIIDNLTFLKLKEALNLEFGYNITKRQFTRKVESWGFKKNFRRNERDEIVKSGRIPQRFIHDSRINQKRVERLQKRNAARMGLGVECEDNERSLAQDQDFSQNPNAIEEASLDLAPCHIMIGDQNAALEDHDMIIEDIPGSDFRHDTVTQDTEDEWPFSQSAESDSGISWLAKLFVQLEIAEVIAPTSIEPEKQGDFEEARFISGTALKELLNPHDNNIVCGGSFQAQGHSYYPHYLSVRSTSLQTQNPGIHQFYWSPLFEIDIFPPSRNFNNRTQNNLIHPFSSFERMSIDMEAKLSKLERVLPANSPAIVLTLESLAFVYHELNKSGEVAITCGKLLHARQKERFPSKYKIVQSHLWIVDSCIASGHLKTGMNLHNILHPRIENSVDFHHPLRIHSSYLMAKFLYQLYQNREAEDIIHPVMQVALVTLGHNHLLTIKLMNLLSLILRRKLCLVEADRLARYSLQVSGQSDLGATLFESARALMSVFEAQDLYKESINLSHYMSKFLIKVFGCSEHAHFVHHMAMVTTLLKQNEASKAVGMLREVQNYPHAYKGQRIFWSLKSS</sequence>
<keyword evidence="3" id="KW-1185">Reference proteome</keyword>
<comment type="caution">
    <text evidence="2">The sequence shown here is derived from an EMBL/GenBank/DDBJ whole genome shotgun (WGS) entry which is preliminary data.</text>
</comment>
<accession>A0A4Z1FAA8</accession>
<dbReference type="Proteomes" id="UP000297777">
    <property type="component" value="Unassembled WGS sequence"/>
</dbReference>
<dbReference type="PANTHER" id="PTHR38788">
    <property type="entry name" value="CLR5 DOMAIN-CONTAINING PROTEIN"/>
    <property type="match status" value="1"/>
</dbReference>
<gene>
    <name evidence="2" type="ORF">BTUL_0002g00460</name>
</gene>
<protein>
    <recommendedName>
        <fullName evidence="1">Clr5 domain-containing protein</fullName>
    </recommendedName>
</protein>
<dbReference type="EMBL" id="PQXH01000002">
    <property type="protein sequence ID" value="TGO19802.1"/>
    <property type="molecule type" value="Genomic_DNA"/>
</dbReference>
<evidence type="ECO:0000313" key="2">
    <source>
        <dbReference type="EMBL" id="TGO19802.1"/>
    </source>
</evidence>
<organism evidence="2 3">
    <name type="scientific">Botrytis tulipae</name>
    <dbReference type="NCBI Taxonomy" id="87230"/>
    <lineage>
        <taxon>Eukaryota</taxon>
        <taxon>Fungi</taxon>
        <taxon>Dikarya</taxon>
        <taxon>Ascomycota</taxon>
        <taxon>Pezizomycotina</taxon>
        <taxon>Leotiomycetes</taxon>
        <taxon>Helotiales</taxon>
        <taxon>Sclerotiniaceae</taxon>
        <taxon>Botrytis</taxon>
    </lineage>
</organism>
<dbReference type="Gene3D" id="1.25.40.10">
    <property type="entry name" value="Tetratricopeptide repeat domain"/>
    <property type="match status" value="1"/>
</dbReference>
<dbReference type="AlphaFoldDB" id="A0A4Z1FAA8"/>
<name>A0A4Z1FAA8_9HELO</name>
<reference evidence="2 3" key="1">
    <citation type="submission" date="2017-12" db="EMBL/GenBank/DDBJ databases">
        <title>Comparative genomics of Botrytis spp.</title>
        <authorList>
            <person name="Valero-Jimenez C.A."/>
            <person name="Tapia P."/>
            <person name="Veloso J."/>
            <person name="Silva-Moreno E."/>
            <person name="Staats M."/>
            <person name="Valdes J.H."/>
            <person name="Van Kan J.A.L."/>
        </authorList>
    </citation>
    <scope>NUCLEOTIDE SEQUENCE [LARGE SCALE GENOMIC DNA]</scope>
    <source>
        <strain evidence="2 3">Bt9001</strain>
    </source>
</reference>
<dbReference type="InterPro" id="IPR025676">
    <property type="entry name" value="Clr5_dom"/>
</dbReference>
<proteinExistence type="predicted"/>
<feature type="domain" description="Clr5" evidence="1">
    <location>
        <begin position="46"/>
        <end position="98"/>
    </location>
</feature>
<dbReference type="PANTHER" id="PTHR38788:SF3">
    <property type="entry name" value="CLR5 DOMAIN-CONTAINING PROTEIN"/>
    <property type="match status" value="1"/>
</dbReference>
<dbReference type="Pfam" id="PF14420">
    <property type="entry name" value="Clr5"/>
    <property type="match status" value="1"/>
</dbReference>
<evidence type="ECO:0000259" key="1">
    <source>
        <dbReference type="Pfam" id="PF14420"/>
    </source>
</evidence>